<organism evidence="2 3">
    <name type="scientific">Streptomyces minutiscleroticus</name>
    <dbReference type="NCBI Taxonomy" id="68238"/>
    <lineage>
        <taxon>Bacteria</taxon>
        <taxon>Bacillati</taxon>
        <taxon>Actinomycetota</taxon>
        <taxon>Actinomycetes</taxon>
        <taxon>Kitasatosporales</taxon>
        <taxon>Streptomycetaceae</taxon>
        <taxon>Streptomyces</taxon>
    </lineage>
</organism>
<reference evidence="2" key="2">
    <citation type="submission" date="2020-09" db="EMBL/GenBank/DDBJ databases">
        <authorList>
            <person name="Sun Q."/>
            <person name="Ohkuma M."/>
        </authorList>
    </citation>
    <scope>NUCLEOTIDE SEQUENCE</scope>
    <source>
        <strain evidence="2">JCM 4790</strain>
    </source>
</reference>
<evidence type="ECO:0000256" key="1">
    <source>
        <dbReference type="SAM" id="Phobius"/>
    </source>
</evidence>
<reference evidence="2" key="1">
    <citation type="journal article" date="2014" name="Int. J. Syst. Evol. Microbiol.">
        <title>Complete genome sequence of Corynebacterium casei LMG S-19264T (=DSM 44701T), isolated from a smear-ripened cheese.</title>
        <authorList>
            <consortium name="US DOE Joint Genome Institute (JGI-PGF)"/>
            <person name="Walter F."/>
            <person name="Albersmeier A."/>
            <person name="Kalinowski J."/>
            <person name="Ruckert C."/>
        </authorList>
    </citation>
    <scope>NUCLEOTIDE SEQUENCE</scope>
    <source>
        <strain evidence="2">JCM 4790</strain>
    </source>
</reference>
<keyword evidence="1" id="KW-0812">Transmembrane</keyword>
<evidence type="ECO:0000313" key="2">
    <source>
        <dbReference type="EMBL" id="GGY10454.1"/>
    </source>
</evidence>
<feature type="transmembrane region" description="Helical" evidence="1">
    <location>
        <begin position="174"/>
        <end position="195"/>
    </location>
</feature>
<feature type="transmembrane region" description="Helical" evidence="1">
    <location>
        <begin position="283"/>
        <end position="300"/>
    </location>
</feature>
<evidence type="ECO:0000313" key="3">
    <source>
        <dbReference type="Proteomes" id="UP000619244"/>
    </source>
</evidence>
<feature type="transmembrane region" description="Helical" evidence="1">
    <location>
        <begin position="50"/>
        <end position="72"/>
    </location>
</feature>
<dbReference type="Pfam" id="PF07690">
    <property type="entry name" value="MFS_1"/>
    <property type="match status" value="1"/>
</dbReference>
<feature type="transmembrane region" description="Helical" evidence="1">
    <location>
        <begin position="249"/>
        <end position="271"/>
    </location>
</feature>
<dbReference type="InterPro" id="IPR011701">
    <property type="entry name" value="MFS"/>
</dbReference>
<dbReference type="PANTHER" id="PTHR23542:SF1">
    <property type="entry name" value="MAJOR FACILITATOR SUPERFAMILY (MFS) PROFILE DOMAIN-CONTAINING PROTEIN"/>
    <property type="match status" value="1"/>
</dbReference>
<dbReference type="AlphaFoldDB" id="A0A918P040"/>
<name>A0A918P040_9ACTN</name>
<protein>
    <submittedName>
        <fullName evidence="2">MFS transporter</fullName>
    </submittedName>
</protein>
<gene>
    <name evidence="2" type="ORF">GCM10010358_73780</name>
</gene>
<feature type="transmembrane region" description="Helical" evidence="1">
    <location>
        <begin position="306"/>
        <end position="323"/>
    </location>
</feature>
<dbReference type="Proteomes" id="UP000619244">
    <property type="component" value="Unassembled WGS sequence"/>
</dbReference>
<sequence length="393" mass="39883">MVASTPNPTYRDVLRRDGSIAWYTAMTLVRTPVATAPLALVFLGHSTESFSAGGVLAAAHAIGEAAGAPVMGRRFDKKPFLGQLRLALAVEAVAFAGIAVLAGHVPFLILALLALTAGGVAAGVPGGMRAQLSGTTPEPLRPAALSLESALNQAVWASGPVLASLLSTQVSPRIALLVMTIASAAPLAFAARIPHTRTGGQGGGAAPASTLTVVRLAWPTVVLATASMFLVGAMDVVLPPRLEETGHPLALTGVVTGAFALASIVAGLAYGRRSWPGTTAAQTLVLLPAMTAALAVSAATGQLWGIFGAFLLGGLFYSPLMIIRNLGLQHRLPQNVWATGFSLLYAAGGLGYGAAALLTAALIQATTPTVTIVICTAVTTLIGVIAGLGERRR</sequence>
<feature type="transmembrane region" description="Helical" evidence="1">
    <location>
        <begin position="369"/>
        <end position="389"/>
    </location>
</feature>
<feature type="transmembrane region" description="Helical" evidence="1">
    <location>
        <begin position="20"/>
        <end position="44"/>
    </location>
</feature>
<feature type="transmembrane region" description="Helical" evidence="1">
    <location>
        <begin position="216"/>
        <end position="237"/>
    </location>
</feature>
<proteinExistence type="predicted"/>
<dbReference type="EMBL" id="BMVU01000073">
    <property type="protein sequence ID" value="GGY10454.1"/>
    <property type="molecule type" value="Genomic_DNA"/>
</dbReference>
<dbReference type="GO" id="GO:0022857">
    <property type="term" value="F:transmembrane transporter activity"/>
    <property type="evidence" value="ECO:0007669"/>
    <property type="project" value="InterPro"/>
</dbReference>
<dbReference type="SUPFAM" id="SSF103473">
    <property type="entry name" value="MFS general substrate transporter"/>
    <property type="match status" value="1"/>
</dbReference>
<keyword evidence="1" id="KW-1133">Transmembrane helix</keyword>
<keyword evidence="3" id="KW-1185">Reference proteome</keyword>
<keyword evidence="1" id="KW-0472">Membrane</keyword>
<comment type="caution">
    <text evidence="2">The sequence shown here is derived from an EMBL/GenBank/DDBJ whole genome shotgun (WGS) entry which is preliminary data.</text>
</comment>
<dbReference type="PANTHER" id="PTHR23542">
    <property type="match status" value="1"/>
</dbReference>
<dbReference type="Gene3D" id="1.20.1250.20">
    <property type="entry name" value="MFS general substrate transporter like domains"/>
    <property type="match status" value="1"/>
</dbReference>
<feature type="transmembrane region" description="Helical" evidence="1">
    <location>
        <begin position="108"/>
        <end position="128"/>
    </location>
</feature>
<feature type="transmembrane region" description="Helical" evidence="1">
    <location>
        <begin position="84"/>
        <end position="102"/>
    </location>
</feature>
<dbReference type="InterPro" id="IPR036259">
    <property type="entry name" value="MFS_trans_sf"/>
</dbReference>
<feature type="transmembrane region" description="Helical" evidence="1">
    <location>
        <begin position="343"/>
        <end position="363"/>
    </location>
</feature>
<accession>A0A918P040</accession>